<evidence type="ECO:0000313" key="3">
    <source>
        <dbReference type="Proteomes" id="UP000619479"/>
    </source>
</evidence>
<gene>
    <name evidence="2" type="ORF">Acy02nite_88950</name>
</gene>
<comment type="caution">
    <text evidence="2">The sequence shown here is derived from an EMBL/GenBank/DDBJ whole genome shotgun (WGS) entry which is preliminary data.</text>
</comment>
<accession>A0A919MCT7</accession>
<dbReference type="Proteomes" id="UP000619479">
    <property type="component" value="Unassembled WGS sequence"/>
</dbReference>
<dbReference type="EMBL" id="BOMH01000093">
    <property type="protein sequence ID" value="GID71014.1"/>
    <property type="molecule type" value="Genomic_DNA"/>
</dbReference>
<organism evidence="2 3">
    <name type="scientific">Actinoplanes cyaneus</name>
    <dbReference type="NCBI Taxonomy" id="52696"/>
    <lineage>
        <taxon>Bacteria</taxon>
        <taxon>Bacillati</taxon>
        <taxon>Actinomycetota</taxon>
        <taxon>Actinomycetes</taxon>
        <taxon>Micromonosporales</taxon>
        <taxon>Micromonosporaceae</taxon>
        <taxon>Actinoplanes</taxon>
    </lineage>
</organism>
<protein>
    <recommendedName>
        <fullName evidence="1">Hemerythrin-like domain-containing protein</fullName>
    </recommendedName>
</protein>
<proteinExistence type="predicted"/>
<dbReference type="InterPro" id="IPR012312">
    <property type="entry name" value="Hemerythrin-like"/>
</dbReference>
<keyword evidence="3" id="KW-1185">Reference proteome</keyword>
<evidence type="ECO:0000313" key="2">
    <source>
        <dbReference type="EMBL" id="GID71014.1"/>
    </source>
</evidence>
<dbReference type="Gene3D" id="1.20.120.520">
    <property type="entry name" value="nmb1532 protein domain like"/>
    <property type="match status" value="1"/>
</dbReference>
<name>A0A919MCT7_9ACTN</name>
<evidence type="ECO:0000259" key="1">
    <source>
        <dbReference type="Pfam" id="PF01814"/>
    </source>
</evidence>
<sequence>MLHAHHEGEDARLWDMIDTRAPACFLHVERMKVQHEAMGVHLKALDLALSACKAAARRADAEPIRVALRGVSAALAAHFPDEEKNIVPAIEHVVSQPEMEWFGQHGQRATPKGQGWNMVGAIVSAQPDGGREWLKKHMPGSLGLVWKLIGAPSYARFRAAVEGRRR</sequence>
<reference evidence="2" key="1">
    <citation type="submission" date="2021-01" db="EMBL/GenBank/DDBJ databases">
        <title>Whole genome shotgun sequence of Actinoplanes cyaneus NBRC 14990.</title>
        <authorList>
            <person name="Komaki H."/>
            <person name="Tamura T."/>
        </authorList>
    </citation>
    <scope>NUCLEOTIDE SEQUENCE</scope>
    <source>
        <strain evidence="2">NBRC 14990</strain>
    </source>
</reference>
<dbReference type="Pfam" id="PF01814">
    <property type="entry name" value="Hemerythrin"/>
    <property type="match status" value="1"/>
</dbReference>
<dbReference type="AlphaFoldDB" id="A0A919MCT7"/>
<feature type="domain" description="Hemerythrin-like" evidence="1">
    <location>
        <begin position="2"/>
        <end position="90"/>
    </location>
</feature>